<evidence type="ECO:0000256" key="10">
    <source>
        <dbReference type="ARBA" id="ARBA00022989"/>
    </source>
</evidence>
<evidence type="ECO:0000256" key="13">
    <source>
        <dbReference type="ARBA" id="ARBA00023209"/>
    </source>
</evidence>
<feature type="non-terminal residue" evidence="16">
    <location>
        <position position="88"/>
    </location>
</feature>
<gene>
    <name evidence="16" type="primary">cept1a</name>
    <name evidence="16" type="ORF">DAT39_022030</name>
</gene>
<reference evidence="16" key="1">
    <citation type="submission" date="2020-07" db="EMBL/GenBank/DDBJ databases">
        <title>Clarias magur genome sequencing, assembly and annotation.</title>
        <authorList>
            <person name="Kushwaha B."/>
            <person name="Kumar R."/>
            <person name="Das P."/>
            <person name="Joshi C.G."/>
            <person name="Kumar D."/>
            <person name="Nagpure N.S."/>
            <person name="Pandey M."/>
            <person name="Agarwal S."/>
            <person name="Srivastava S."/>
            <person name="Singh M."/>
            <person name="Sahoo L."/>
            <person name="Jayasankar P."/>
            <person name="Meher P.K."/>
            <person name="Koringa P.G."/>
            <person name="Iquebal M.A."/>
            <person name="Das S.P."/>
            <person name="Bit A."/>
            <person name="Patnaik S."/>
            <person name="Patel N."/>
            <person name="Shah T.M."/>
            <person name="Hinsu A."/>
            <person name="Jena J.K."/>
        </authorList>
    </citation>
    <scope>NUCLEOTIDE SEQUENCE</scope>
    <source>
        <strain evidence="16">CIFAMagur01</strain>
        <tissue evidence="16">Testis</tissue>
    </source>
</reference>
<keyword evidence="12" id="KW-0472">Membrane</keyword>
<proteinExistence type="inferred from homology"/>
<comment type="cofactor">
    <cofactor evidence="1">
        <name>Mn(2+)</name>
        <dbReference type="ChEBI" id="CHEBI:29035"/>
    </cofactor>
</comment>
<evidence type="ECO:0000256" key="4">
    <source>
        <dbReference type="ARBA" id="ARBA00005189"/>
    </source>
</evidence>
<protein>
    <submittedName>
        <fullName evidence="16">Choline/ethanolaminephosphotransferase 1-like</fullName>
    </submittedName>
</protein>
<keyword evidence="8" id="KW-0479">Metal-binding</keyword>
<sequence>MVLSGLRLSRQQLKRLEEHRYSSEGKSLLEPLMQPFWCWLVERVPLWVAPNLITSVGLVLNITTTLILTYYCPTATEQVHTHTHTHPQ</sequence>
<evidence type="ECO:0000313" key="17">
    <source>
        <dbReference type="Proteomes" id="UP000727407"/>
    </source>
</evidence>
<evidence type="ECO:0000256" key="3">
    <source>
        <dbReference type="ARBA" id="ARBA00004127"/>
    </source>
</evidence>
<keyword evidence="7" id="KW-0812">Transmembrane</keyword>
<dbReference type="EMBL" id="QNUK01001033">
    <property type="protein sequence ID" value="KAF5888111.1"/>
    <property type="molecule type" value="Genomic_DNA"/>
</dbReference>
<dbReference type="GO" id="GO:0004142">
    <property type="term" value="F:diacylglycerol cholinephosphotransferase activity"/>
    <property type="evidence" value="ECO:0007669"/>
    <property type="project" value="TreeGrafter"/>
</dbReference>
<comment type="cofactor">
    <cofactor evidence="2">
        <name>Mg(2+)</name>
        <dbReference type="ChEBI" id="CHEBI:18420"/>
    </cofactor>
</comment>
<evidence type="ECO:0000256" key="1">
    <source>
        <dbReference type="ARBA" id="ARBA00001936"/>
    </source>
</evidence>
<evidence type="ECO:0000256" key="11">
    <source>
        <dbReference type="ARBA" id="ARBA00023098"/>
    </source>
</evidence>
<dbReference type="GO" id="GO:0046872">
    <property type="term" value="F:metal ion binding"/>
    <property type="evidence" value="ECO:0007669"/>
    <property type="project" value="UniProtKB-KW"/>
</dbReference>
<dbReference type="GO" id="GO:0004307">
    <property type="term" value="F:ethanolaminephosphotransferase activity"/>
    <property type="evidence" value="ECO:0007669"/>
    <property type="project" value="TreeGrafter"/>
</dbReference>
<comment type="caution">
    <text evidence="16">The sequence shown here is derived from an EMBL/GenBank/DDBJ whole genome shotgun (WGS) entry which is preliminary data.</text>
</comment>
<evidence type="ECO:0000256" key="7">
    <source>
        <dbReference type="ARBA" id="ARBA00022692"/>
    </source>
</evidence>
<comment type="similarity">
    <text evidence="5">Belongs to the CDP-alcohol phosphatidyltransferase class-I family.</text>
</comment>
<keyword evidence="9" id="KW-0460">Magnesium</keyword>
<evidence type="ECO:0000256" key="6">
    <source>
        <dbReference type="ARBA" id="ARBA00022516"/>
    </source>
</evidence>
<dbReference type="PANTHER" id="PTHR10414:SF27">
    <property type="entry name" value="CHOLINE_ETHANOLAMINEPHOSPHOTRANSFERASE 1"/>
    <property type="match status" value="1"/>
</dbReference>
<dbReference type="AlphaFoldDB" id="A0A8J4TVJ0"/>
<keyword evidence="14" id="KW-0464">Manganese</keyword>
<dbReference type="GO" id="GO:0006646">
    <property type="term" value="P:phosphatidylethanolamine biosynthetic process"/>
    <property type="evidence" value="ECO:0007669"/>
    <property type="project" value="TreeGrafter"/>
</dbReference>
<dbReference type="OrthoDB" id="196717at2759"/>
<evidence type="ECO:0000256" key="15">
    <source>
        <dbReference type="ARBA" id="ARBA00023264"/>
    </source>
</evidence>
<comment type="pathway">
    <text evidence="4">Lipid metabolism.</text>
</comment>
<evidence type="ECO:0000256" key="12">
    <source>
        <dbReference type="ARBA" id="ARBA00023136"/>
    </source>
</evidence>
<keyword evidence="10" id="KW-1133">Transmembrane helix</keyword>
<accession>A0A8J4TVJ0</accession>
<keyword evidence="17" id="KW-1185">Reference proteome</keyword>
<name>A0A8J4TVJ0_CLAMG</name>
<dbReference type="PANTHER" id="PTHR10414">
    <property type="entry name" value="ETHANOLAMINEPHOSPHOTRANSFERASE"/>
    <property type="match status" value="1"/>
</dbReference>
<keyword evidence="6" id="KW-0444">Lipid biosynthesis</keyword>
<evidence type="ECO:0000256" key="2">
    <source>
        <dbReference type="ARBA" id="ARBA00001946"/>
    </source>
</evidence>
<evidence type="ECO:0000256" key="14">
    <source>
        <dbReference type="ARBA" id="ARBA00023211"/>
    </source>
</evidence>
<evidence type="ECO:0000256" key="5">
    <source>
        <dbReference type="ARBA" id="ARBA00010441"/>
    </source>
</evidence>
<dbReference type="Proteomes" id="UP000727407">
    <property type="component" value="Unassembled WGS sequence"/>
</dbReference>
<organism evidence="16 17">
    <name type="scientific">Clarias magur</name>
    <name type="common">Asian catfish</name>
    <name type="synonym">Macropteronotus magur</name>
    <dbReference type="NCBI Taxonomy" id="1594786"/>
    <lineage>
        <taxon>Eukaryota</taxon>
        <taxon>Metazoa</taxon>
        <taxon>Chordata</taxon>
        <taxon>Craniata</taxon>
        <taxon>Vertebrata</taxon>
        <taxon>Euteleostomi</taxon>
        <taxon>Actinopterygii</taxon>
        <taxon>Neopterygii</taxon>
        <taxon>Teleostei</taxon>
        <taxon>Ostariophysi</taxon>
        <taxon>Siluriformes</taxon>
        <taxon>Clariidae</taxon>
        <taxon>Clarias</taxon>
    </lineage>
</organism>
<keyword evidence="11" id="KW-0443">Lipid metabolism</keyword>
<evidence type="ECO:0000256" key="8">
    <source>
        <dbReference type="ARBA" id="ARBA00022723"/>
    </source>
</evidence>
<keyword evidence="15" id="KW-1208">Phospholipid metabolism</keyword>
<dbReference type="InterPro" id="IPR014472">
    <property type="entry name" value="CHOPT"/>
</dbReference>
<evidence type="ECO:0000313" key="16">
    <source>
        <dbReference type="EMBL" id="KAF5888111.1"/>
    </source>
</evidence>
<comment type="subcellular location">
    <subcellularLocation>
        <location evidence="3">Endomembrane system</location>
        <topology evidence="3">Multi-pass membrane protein</topology>
    </subcellularLocation>
</comment>
<dbReference type="GO" id="GO:0005794">
    <property type="term" value="C:Golgi apparatus"/>
    <property type="evidence" value="ECO:0007669"/>
    <property type="project" value="TreeGrafter"/>
</dbReference>
<keyword evidence="13" id="KW-0594">Phospholipid biosynthesis</keyword>
<dbReference type="GO" id="GO:0005789">
    <property type="term" value="C:endoplasmic reticulum membrane"/>
    <property type="evidence" value="ECO:0007669"/>
    <property type="project" value="TreeGrafter"/>
</dbReference>
<evidence type="ECO:0000256" key="9">
    <source>
        <dbReference type="ARBA" id="ARBA00022842"/>
    </source>
</evidence>